<reference evidence="2" key="1">
    <citation type="journal article" date="2022" name="Mol. Ecol. Resour.">
        <title>The genomes of chicory, endive, great burdock and yacon provide insights into Asteraceae palaeo-polyploidization history and plant inulin production.</title>
        <authorList>
            <person name="Fan W."/>
            <person name="Wang S."/>
            <person name="Wang H."/>
            <person name="Wang A."/>
            <person name="Jiang F."/>
            <person name="Liu H."/>
            <person name="Zhao H."/>
            <person name="Xu D."/>
            <person name="Zhang Y."/>
        </authorList>
    </citation>
    <scope>NUCLEOTIDE SEQUENCE [LARGE SCALE GENOMIC DNA]</scope>
    <source>
        <strain evidence="2">cv. Yunnan</strain>
    </source>
</reference>
<protein>
    <submittedName>
        <fullName evidence="1">Uncharacterized protein</fullName>
    </submittedName>
</protein>
<evidence type="ECO:0000313" key="2">
    <source>
        <dbReference type="Proteomes" id="UP001056120"/>
    </source>
</evidence>
<name>A0ACB9JKF8_9ASTR</name>
<organism evidence="1 2">
    <name type="scientific">Smallanthus sonchifolius</name>
    <dbReference type="NCBI Taxonomy" id="185202"/>
    <lineage>
        <taxon>Eukaryota</taxon>
        <taxon>Viridiplantae</taxon>
        <taxon>Streptophyta</taxon>
        <taxon>Embryophyta</taxon>
        <taxon>Tracheophyta</taxon>
        <taxon>Spermatophyta</taxon>
        <taxon>Magnoliopsida</taxon>
        <taxon>eudicotyledons</taxon>
        <taxon>Gunneridae</taxon>
        <taxon>Pentapetalae</taxon>
        <taxon>asterids</taxon>
        <taxon>campanulids</taxon>
        <taxon>Asterales</taxon>
        <taxon>Asteraceae</taxon>
        <taxon>Asteroideae</taxon>
        <taxon>Heliantheae alliance</taxon>
        <taxon>Millerieae</taxon>
        <taxon>Smallanthus</taxon>
    </lineage>
</organism>
<sequence>MATEGASEQSLLQGFKDFWSDRFRILDSYHPYVRRQNPLPSWSAADVEQFISSDPVHGQVLKKTRDAVKFLAVGGIVGAVSTAAFAWKYSKSPHGAALSLGAGAVFGMSFGQEIANHSLQLYRLDTMAAQVKFMEWWQKKTQGQILVFEHINHNHPDIPPQQNPTFIGFIFTGIRESLCTRPMMQKEGASISEEDVSVILQRYSPTTILTLLHEVAQVQDVKIDWNALIKHTKTGITNPREYQMLWRHLAYCDPLLEKLEKDAQLVDDDSDLECELEAFPTVSNEASAEAAACVKVLMASSSPSESCIEKGLVIEAPLILNIPRTKSKHPLENPQVASLVSGVNISIPVFVPTQLLPTVPSVEALDNANGCTNINLPPRRKRKPWSAAEDMELFAAVQRHGEGNWTHIVKSDFKGDRTASQLSQRWNIIKKRQNQPILKTSSQLSEAHLAARRALNMALDNPGVDILKPASSLGRTCPRNISVQPTMADPPFSTTLAPNHDSTSTGLKRQFPRPQPFPNRPLASGPDTVKAAAVAAGARIATPSAAAAILKQQLNAIHIKTTRPPPALGAHMGPDYLHAPCSRLSPNTSRSNLIHAHAKVGPVVQSSTGQDMNVSSEVKPSCSVNSPEPIQEDQRDNDNLGFGMRQAKVVDLTRREREDRVRPSTHTIRGGGN</sequence>
<gene>
    <name evidence="1" type="ORF">L1987_07784</name>
</gene>
<dbReference type="EMBL" id="CM042020">
    <property type="protein sequence ID" value="KAI3820240.1"/>
    <property type="molecule type" value="Genomic_DNA"/>
</dbReference>
<reference evidence="1 2" key="2">
    <citation type="journal article" date="2022" name="Mol. Ecol. Resour.">
        <title>The genomes of chicory, endive, great burdock and yacon provide insights into Asteraceae paleo-polyploidization history and plant inulin production.</title>
        <authorList>
            <person name="Fan W."/>
            <person name="Wang S."/>
            <person name="Wang H."/>
            <person name="Wang A."/>
            <person name="Jiang F."/>
            <person name="Liu H."/>
            <person name="Zhao H."/>
            <person name="Xu D."/>
            <person name="Zhang Y."/>
        </authorList>
    </citation>
    <scope>NUCLEOTIDE SEQUENCE [LARGE SCALE GENOMIC DNA]</scope>
    <source>
        <strain evidence="2">cv. Yunnan</strain>
        <tissue evidence="1">Leaves</tissue>
    </source>
</reference>
<keyword evidence="2" id="KW-1185">Reference proteome</keyword>
<evidence type="ECO:0000313" key="1">
    <source>
        <dbReference type="EMBL" id="KAI3820240.1"/>
    </source>
</evidence>
<dbReference type="Proteomes" id="UP001056120">
    <property type="component" value="Linkage Group LG03"/>
</dbReference>
<comment type="caution">
    <text evidence="1">The sequence shown here is derived from an EMBL/GenBank/DDBJ whole genome shotgun (WGS) entry which is preliminary data.</text>
</comment>
<accession>A0ACB9JKF8</accession>
<proteinExistence type="predicted"/>